<dbReference type="SUPFAM" id="SSF50729">
    <property type="entry name" value="PH domain-like"/>
    <property type="match status" value="1"/>
</dbReference>
<feature type="compositionally biased region" description="Pro residues" evidence="1">
    <location>
        <begin position="330"/>
        <end position="347"/>
    </location>
</feature>
<protein>
    <submittedName>
        <fullName evidence="4">WH2 domain-containing protein</fullName>
    </submittedName>
</protein>
<feature type="region of interest" description="Disordered" evidence="1">
    <location>
        <begin position="265"/>
        <end position="400"/>
    </location>
</feature>
<dbReference type="WBParaSite" id="MCU_005210-RB">
    <property type="protein sequence ID" value="MCU_005210-RB"/>
    <property type="gene ID" value="MCU_005210"/>
</dbReference>
<organism evidence="4">
    <name type="scientific">Mesocestoides corti</name>
    <name type="common">Flatworm</name>
    <dbReference type="NCBI Taxonomy" id="53468"/>
    <lineage>
        <taxon>Eukaryota</taxon>
        <taxon>Metazoa</taxon>
        <taxon>Spiralia</taxon>
        <taxon>Lophotrochozoa</taxon>
        <taxon>Platyhelminthes</taxon>
        <taxon>Cestoda</taxon>
        <taxon>Eucestoda</taxon>
        <taxon>Cyclophyllidea</taxon>
        <taxon>Mesocestoididae</taxon>
        <taxon>Mesocestoides</taxon>
    </lineage>
</organism>
<evidence type="ECO:0000313" key="4">
    <source>
        <dbReference type="WBParaSite" id="MCU_005210-RB"/>
    </source>
</evidence>
<reference evidence="4" key="1">
    <citation type="submission" date="2019-11" db="UniProtKB">
        <authorList>
            <consortium name="WormBaseParasite"/>
        </authorList>
    </citation>
    <scope>IDENTIFICATION</scope>
</reference>
<evidence type="ECO:0000259" key="2">
    <source>
        <dbReference type="PROSITE" id="PS50108"/>
    </source>
</evidence>
<dbReference type="Pfam" id="PF00568">
    <property type="entry name" value="WH1"/>
    <property type="match status" value="1"/>
</dbReference>
<proteinExistence type="predicted"/>
<sequence length="432" mass="47891">MVDVAASRLLSDEQNQRLLDYLSPSRIPRVVTVLQLYKPDGQGGWHRSHTGVADIERDNSTRFYYIRIYNLDKMSQLFEQRLFLEMEYTEHTSEFATLNGDEGPLGLAFAAADEAVKFKNVLARIMQKFMNKMNEISAPMNGSGAPNLPLSNLVPVNQLLSTSANASHSSRFRSTFSSIRKKPKHNRSDLISRPFGFHHIQHLGFNKDSQQFDASGLQDELLQAFLELGGLGEQVKTEEEKQFAVNFIKEKCGFDKLNEAMKHPVRQAPQPPTTNFNQPTHSVPPVPMPRSFPQKPSIAPPPIPASFPSQPKIPPPPPPLPRSETGGSAIPPPPPPPPPPPHPPAPLIPTSAGGERDKVRPPAAIPLSISDEIRSFNKDRLKNVDSEPPPPALVSEDRRGDLEASLSAALNKLLSQRRQYLSDDEDNDSDPF</sequence>
<dbReference type="InterPro" id="IPR036936">
    <property type="entry name" value="CRIB_dom_sf"/>
</dbReference>
<dbReference type="Gene3D" id="2.30.29.30">
    <property type="entry name" value="Pleckstrin-homology domain (PH domain)/Phosphotyrosine-binding domain (PTB)"/>
    <property type="match status" value="1"/>
</dbReference>
<feature type="domain" description="WH1" evidence="3">
    <location>
        <begin position="19"/>
        <end position="129"/>
    </location>
</feature>
<dbReference type="AlphaFoldDB" id="A0A5K3F5Z6"/>
<feature type="domain" description="CRIB" evidence="2">
    <location>
        <begin position="191"/>
        <end position="204"/>
    </location>
</feature>
<evidence type="ECO:0000259" key="3">
    <source>
        <dbReference type="PROSITE" id="PS50229"/>
    </source>
</evidence>
<accession>A0A5K3F5Z6</accession>
<dbReference type="PROSITE" id="PS50229">
    <property type="entry name" value="WH1"/>
    <property type="match status" value="1"/>
</dbReference>
<dbReference type="InterPro" id="IPR000095">
    <property type="entry name" value="CRIB_dom"/>
</dbReference>
<feature type="compositionally biased region" description="Pro residues" evidence="1">
    <location>
        <begin position="298"/>
        <end position="321"/>
    </location>
</feature>
<dbReference type="InterPro" id="IPR000697">
    <property type="entry name" value="WH1/EVH1_dom"/>
</dbReference>
<feature type="compositionally biased region" description="Basic and acidic residues" evidence="1">
    <location>
        <begin position="371"/>
        <end position="385"/>
    </location>
</feature>
<name>A0A5K3F5Z6_MESCO</name>
<dbReference type="PROSITE" id="PS50108">
    <property type="entry name" value="CRIB"/>
    <property type="match status" value="1"/>
</dbReference>
<dbReference type="SMART" id="SM00461">
    <property type="entry name" value="WH1"/>
    <property type="match status" value="1"/>
</dbReference>
<dbReference type="InterPro" id="IPR011993">
    <property type="entry name" value="PH-like_dom_sf"/>
</dbReference>
<evidence type="ECO:0000256" key="1">
    <source>
        <dbReference type="SAM" id="MobiDB-lite"/>
    </source>
</evidence>
<dbReference type="Gene3D" id="3.90.810.10">
    <property type="entry name" value="CRIB domain"/>
    <property type="match status" value="1"/>
</dbReference>